<name>A0A0M5IYI3_9BACT</name>
<proteinExistence type="predicted"/>
<sequence length="160" mass="18296">MDFIDKAIEKQRIRLGAGKAKQKIATEEAEKLDQEIREKVDQFIGKIVFPVVSSAKRRFEQKGFKTEVDIEKSMSLNSEKNYYKGIKLQLDKGLDRRSGIPMVIGPTLYFSASPPYSTTVAIVAYGADNSPIFSERFEITEMTEELVLDYIRMFVEEVIK</sequence>
<organism evidence="1 2">
    <name type="scientific">Desulfuromonas soudanensis</name>
    <dbReference type="NCBI Taxonomy" id="1603606"/>
    <lineage>
        <taxon>Bacteria</taxon>
        <taxon>Pseudomonadati</taxon>
        <taxon>Thermodesulfobacteriota</taxon>
        <taxon>Desulfuromonadia</taxon>
        <taxon>Desulfuromonadales</taxon>
        <taxon>Desulfuromonadaceae</taxon>
        <taxon>Desulfuromonas</taxon>
    </lineage>
</organism>
<reference evidence="1 2" key="1">
    <citation type="submission" date="2015-07" db="EMBL/GenBank/DDBJ databases">
        <title>Isolation and Genomic Characterization of a Novel Halophilic Metal-Reducing Deltaproteobacterium from the Deep Subsurface.</title>
        <authorList>
            <person name="Badalamenti J.P."/>
            <person name="Summers Z.M."/>
            <person name="Gralnick J.A."/>
            <person name="Bond D.R."/>
        </authorList>
    </citation>
    <scope>NUCLEOTIDE SEQUENCE [LARGE SCALE GENOMIC DNA]</scope>
    <source>
        <strain evidence="1 2">WTL</strain>
    </source>
</reference>
<evidence type="ECO:0000313" key="1">
    <source>
        <dbReference type="EMBL" id="ALC15306.1"/>
    </source>
</evidence>
<gene>
    <name evidence="1" type="ORF">DSOUD_0515</name>
</gene>
<dbReference type="Proteomes" id="UP000057158">
    <property type="component" value="Chromosome"/>
</dbReference>
<dbReference type="EMBL" id="CP010802">
    <property type="protein sequence ID" value="ALC15306.1"/>
    <property type="molecule type" value="Genomic_DNA"/>
</dbReference>
<protein>
    <submittedName>
        <fullName evidence="1">Uncharacterized protein</fullName>
    </submittedName>
</protein>
<evidence type="ECO:0000313" key="2">
    <source>
        <dbReference type="Proteomes" id="UP000057158"/>
    </source>
</evidence>
<keyword evidence="2" id="KW-1185">Reference proteome</keyword>
<accession>A0A0M5IYI3</accession>
<dbReference type="PATRIC" id="fig|1603606.3.peg.557"/>
<dbReference type="RefSeq" id="WP_053549529.1">
    <property type="nucleotide sequence ID" value="NZ_CP010802.1"/>
</dbReference>
<dbReference type="KEGG" id="des:DSOUD_0515"/>
<dbReference type="AlphaFoldDB" id="A0A0M5IYI3"/>